<protein>
    <submittedName>
        <fullName evidence="3">Linker for activation of T-cells family member 2 isoform X1</fullName>
    </submittedName>
</protein>
<dbReference type="GO" id="GO:0019722">
    <property type="term" value="P:calcium-mediated signaling"/>
    <property type="evidence" value="ECO:0007669"/>
    <property type="project" value="TreeGrafter"/>
</dbReference>
<accession>A0A9F5J3C2</accession>
<name>A0A9F5J3C2_PYTBI</name>
<dbReference type="InterPro" id="IPR031428">
    <property type="entry name" value="LAT2"/>
</dbReference>
<dbReference type="Proteomes" id="UP000695026">
    <property type="component" value="Unplaced"/>
</dbReference>
<dbReference type="PANTHER" id="PTHR15646:SF5">
    <property type="entry name" value="LINKER FOR ACTIVATION OF T-CELLS FAMILY MEMBER 2"/>
    <property type="match status" value="1"/>
</dbReference>
<gene>
    <name evidence="3" type="primary">LAT2</name>
</gene>
<dbReference type="RefSeq" id="XP_025025904.1">
    <property type="nucleotide sequence ID" value="XM_025170136.1"/>
</dbReference>
<dbReference type="GO" id="GO:0005886">
    <property type="term" value="C:plasma membrane"/>
    <property type="evidence" value="ECO:0007669"/>
    <property type="project" value="TreeGrafter"/>
</dbReference>
<organism evidence="2 3">
    <name type="scientific">Python bivittatus</name>
    <name type="common">Burmese python</name>
    <name type="synonym">Python molurus bivittatus</name>
    <dbReference type="NCBI Taxonomy" id="176946"/>
    <lineage>
        <taxon>Eukaryota</taxon>
        <taxon>Metazoa</taxon>
        <taxon>Chordata</taxon>
        <taxon>Craniata</taxon>
        <taxon>Vertebrata</taxon>
        <taxon>Euteleostomi</taxon>
        <taxon>Lepidosauria</taxon>
        <taxon>Squamata</taxon>
        <taxon>Bifurcata</taxon>
        <taxon>Unidentata</taxon>
        <taxon>Episquamata</taxon>
        <taxon>Toxicofera</taxon>
        <taxon>Serpentes</taxon>
        <taxon>Henophidia</taxon>
        <taxon>Pythonidae</taxon>
        <taxon>Python</taxon>
    </lineage>
</organism>
<keyword evidence="1" id="KW-1133">Transmembrane helix</keyword>
<sequence>MGQVELIWGAFSLMMLGALISMCMKCQQTGSKQVKANVDSHRTQCEDREDFQQLPYLSSASRQPQVKGMYGMARPSQSRELSSLNDLETCSQSRYQNIITEIQTEQDPTYVEPISSDHYYNSQKVTRLSSEDSSNGYQNVTGTLKSSGHVLADIDIYENSLAIQIWKHSQISESSNVNFEEEPTYINTESYSRRGIIHHYLPESES</sequence>
<dbReference type="GO" id="GO:0042113">
    <property type="term" value="P:B cell activation"/>
    <property type="evidence" value="ECO:0007669"/>
    <property type="project" value="InterPro"/>
</dbReference>
<evidence type="ECO:0000313" key="2">
    <source>
        <dbReference type="Proteomes" id="UP000695026"/>
    </source>
</evidence>
<keyword evidence="1" id="KW-0812">Transmembrane</keyword>
<dbReference type="AlphaFoldDB" id="A0A9F5J3C2"/>
<feature type="transmembrane region" description="Helical" evidence="1">
    <location>
        <begin position="6"/>
        <end position="24"/>
    </location>
</feature>
<keyword evidence="2" id="KW-1185">Reference proteome</keyword>
<keyword evidence="1" id="KW-0472">Membrane</keyword>
<proteinExistence type="predicted"/>
<dbReference type="GO" id="GO:0050853">
    <property type="term" value="P:B cell receptor signaling pathway"/>
    <property type="evidence" value="ECO:0007669"/>
    <property type="project" value="TreeGrafter"/>
</dbReference>
<dbReference type="Pfam" id="PF15703">
    <property type="entry name" value="LAT2"/>
    <property type="match status" value="1"/>
</dbReference>
<dbReference type="OMA" id="FMGSQTY"/>
<evidence type="ECO:0000256" key="1">
    <source>
        <dbReference type="SAM" id="Phobius"/>
    </source>
</evidence>
<dbReference type="PANTHER" id="PTHR15646">
    <property type="entry name" value="LINKER FOR ACTIVATION OF T-CELLS FAMILY MEMBER 2"/>
    <property type="match status" value="1"/>
</dbReference>
<dbReference type="GeneID" id="103056041"/>
<reference evidence="3" key="1">
    <citation type="submission" date="2025-08" db="UniProtKB">
        <authorList>
            <consortium name="RefSeq"/>
        </authorList>
    </citation>
    <scope>IDENTIFICATION</scope>
    <source>
        <tissue evidence="3">Liver</tissue>
    </source>
</reference>
<evidence type="ECO:0000313" key="3">
    <source>
        <dbReference type="RefSeq" id="XP_025025904.1"/>
    </source>
</evidence>
<dbReference type="OrthoDB" id="9033626at2759"/>
<dbReference type="CTD" id="7462"/>